<evidence type="ECO:0000256" key="3">
    <source>
        <dbReference type="SAM" id="MobiDB-lite"/>
    </source>
</evidence>
<evidence type="ECO:0000313" key="7">
    <source>
        <dbReference type="Proteomes" id="UP000007123"/>
    </source>
</evidence>
<sequence>MTIMRCYPYRASTSVIRLTDRAAINPLDPIACSQAVARNEGQGRRPVFREMGTSSGVARPENTGRRRSLALDRSEHDGSLMVVRDGNARAVVLTITAMFVAVTMIVTQPCVASADPLKPDALRDHAVAVALPSDPWAKHITDAAKRFAISDRWIRAVMQAESNLDPLAVSPKGAIGLMQIMPATWEELRTRYALGSDPYQPRDNILAGSAYLAELHDLYGSPGFLAAYNAGPGRYEKHLVSDEPLPAETVDYVAKIMSLIDGDKAAPKRTVVHPSFPSWSIAPLFVARSLAVKSDDNKTTKHPSDRSSSASTIVDLSALAPLPDGLFVRRNVVEEALR</sequence>
<dbReference type="Proteomes" id="UP000007123">
    <property type="component" value="Unassembled WGS sequence"/>
</dbReference>
<evidence type="ECO:0000256" key="4">
    <source>
        <dbReference type="SAM" id="Phobius"/>
    </source>
</evidence>
<accession>K2Q1R3</accession>
<dbReference type="EMBL" id="ALJF01000017">
    <property type="protein sequence ID" value="EKF57659.1"/>
    <property type="molecule type" value="Genomic_DNA"/>
</dbReference>
<dbReference type="Gene3D" id="1.10.530.10">
    <property type="match status" value="1"/>
</dbReference>
<evidence type="ECO:0000313" key="6">
    <source>
        <dbReference type="EMBL" id="EKF57659.1"/>
    </source>
</evidence>
<comment type="similarity">
    <text evidence="2">Belongs to the virb1 family.</text>
</comment>
<comment type="similarity">
    <text evidence="1">Belongs to the transglycosylase Slt family.</text>
</comment>
<keyword evidence="4" id="KW-0812">Transmembrane</keyword>
<dbReference type="STRING" id="1156935.QWE_20268"/>
<keyword evidence="4" id="KW-0472">Membrane</keyword>
<evidence type="ECO:0000256" key="2">
    <source>
        <dbReference type="ARBA" id="ARBA00009387"/>
    </source>
</evidence>
<protein>
    <submittedName>
        <fullName evidence="6">Lytic transglycosylase, catalytic</fullName>
    </submittedName>
</protein>
<keyword evidence="7" id="KW-1185">Reference proteome</keyword>
<evidence type="ECO:0000259" key="5">
    <source>
        <dbReference type="Pfam" id="PF01464"/>
    </source>
</evidence>
<keyword evidence="4" id="KW-1133">Transmembrane helix</keyword>
<organism evidence="6 7">
    <name type="scientific">Agrobacterium albertimagni AOL15</name>
    <dbReference type="NCBI Taxonomy" id="1156935"/>
    <lineage>
        <taxon>Bacteria</taxon>
        <taxon>Pseudomonadati</taxon>
        <taxon>Pseudomonadota</taxon>
        <taxon>Alphaproteobacteria</taxon>
        <taxon>Hyphomicrobiales</taxon>
        <taxon>Rhizobiaceae</taxon>
        <taxon>Rhizobium/Agrobacterium group</taxon>
        <taxon>Agrobacterium</taxon>
    </lineage>
</organism>
<dbReference type="InterPro" id="IPR008258">
    <property type="entry name" value="Transglycosylase_SLT_dom_1"/>
</dbReference>
<feature type="domain" description="Transglycosylase SLT" evidence="5">
    <location>
        <begin position="140"/>
        <end position="239"/>
    </location>
</feature>
<dbReference type="AlphaFoldDB" id="K2Q1R3"/>
<dbReference type="PANTHER" id="PTHR37423:SF2">
    <property type="entry name" value="MEMBRANE-BOUND LYTIC MUREIN TRANSGLYCOSYLASE C"/>
    <property type="match status" value="1"/>
</dbReference>
<comment type="caution">
    <text evidence="6">The sequence shown here is derived from an EMBL/GenBank/DDBJ whole genome shotgun (WGS) entry which is preliminary data.</text>
</comment>
<feature type="transmembrane region" description="Helical" evidence="4">
    <location>
        <begin position="90"/>
        <end position="107"/>
    </location>
</feature>
<name>K2Q1R3_9HYPH</name>
<gene>
    <name evidence="6" type="ORF">QWE_20268</name>
</gene>
<reference evidence="6 7" key="1">
    <citation type="journal article" date="2012" name="J. Bacteriol.">
        <title>Draft Genome Sequence of Agrobacterium albertimagni Strain AOL15.</title>
        <authorList>
            <person name="Trimble W.L."/>
            <person name="Phung le T."/>
            <person name="Meyer F."/>
            <person name="Gilbert J.A."/>
            <person name="Silver S."/>
        </authorList>
    </citation>
    <scope>NUCLEOTIDE SEQUENCE [LARGE SCALE GENOMIC DNA]</scope>
    <source>
        <strain evidence="6 7">AOL15</strain>
    </source>
</reference>
<proteinExistence type="inferred from homology"/>
<dbReference type="Pfam" id="PF01464">
    <property type="entry name" value="SLT"/>
    <property type="match status" value="1"/>
</dbReference>
<feature type="region of interest" description="Disordered" evidence="3">
    <location>
        <begin position="42"/>
        <end position="68"/>
    </location>
</feature>
<dbReference type="SUPFAM" id="SSF53955">
    <property type="entry name" value="Lysozyme-like"/>
    <property type="match status" value="1"/>
</dbReference>
<dbReference type="PANTHER" id="PTHR37423">
    <property type="entry name" value="SOLUBLE LYTIC MUREIN TRANSGLYCOSYLASE-RELATED"/>
    <property type="match status" value="1"/>
</dbReference>
<dbReference type="InterPro" id="IPR023346">
    <property type="entry name" value="Lysozyme-like_dom_sf"/>
</dbReference>
<evidence type="ECO:0000256" key="1">
    <source>
        <dbReference type="ARBA" id="ARBA00007734"/>
    </source>
</evidence>
<dbReference type="PATRIC" id="fig|1156935.5.peg.4126"/>
<dbReference type="eggNOG" id="COG0741">
    <property type="taxonomic scope" value="Bacteria"/>
</dbReference>
<dbReference type="CDD" id="cd00254">
    <property type="entry name" value="LT-like"/>
    <property type="match status" value="1"/>
</dbReference>